<dbReference type="EMBL" id="BARS01043876">
    <property type="protein sequence ID" value="GAG30154.1"/>
    <property type="molecule type" value="Genomic_DNA"/>
</dbReference>
<dbReference type="AlphaFoldDB" id="X0WGT8"/>
<feature type="non-terminal residue" evidence="1">
    <location>
        <position position="1"/>
    </location>
</feature>
<accession>X0WGT8</accession>
<gene>
    <name evidence="1" type="ORF">S01H1_66365</name>
</gene>
<organism evidence="1">
    <name type="scientific">marine sediment metagenome</name>
    <dbReference type="NCBI Taxonomy" id="412755"/>
    <lineage>
        <taxon>unclassified sequences</taxon>
        <taxon>metagenomes</taxon>
        <taxon>ecological metagenomes</taxon>
    </lineage>
</organism>
<comment type="caution">
    <text evidence="1">The sequence shown here is derived from an EMBL/GenBank/DDBJ whole genome shotgun (WGS) entry which is preliminary data.</text>
</comment>
<protein>
    <submittedName>
        <fullName evidence="1">Uncharacterized protein</fullName>
    </submittedName>
</protein>
<reference evidence="1" key="1">
    <citation type="journal article" date="2014" name="Front. Microbiol.">
        <title>High frequency of phylogenetically diverse reductive dehalogenase-homologous genes in deep subseafloor sedimentary metagenomes.</title>
        <authorList>
            <person name="Kawai M."/>
            <person name="Futagami T."/>
            <person name="Toyoda A."/>
            <person name="Takaki Y."/>
            <person name="Nishi S."/>
            <person name="Hori S."/>
            <person name="Arai W."/>
            <person name="Tsubouchi T."/>
            <person name="Morono Y."/>
            <person name="Uchiyama I."/>
            <person name="Ito T."/>
            <person name="Fujiyama A."/>
            <person name="Inagaki F."/>
            <person name="Takami H."/>
        </authorList>
    </citation>
    <scope>NUCLEOTIDE SEQUENCE</scope>
    <source>
        <strain evidence="1">Expedition CK06-06</strain>
    </source>
</reference>
<name>X0WGT8_9ZZZZ</name>
<sequence>AKKRGRHLYWTNFNLPNNLNDRVFKIATTKNETKELCIFHEFDFFLYKGTQRIDKIARNLVDYEAGKTIFEVARGTYEANKTNQTTIFDLGA</sequence>
<evidence type="ECO:0000313" key="1">
    <source>
        <dbReference type="EMBL" id="GAG30154.1"/>
    </source>
</evidence>
<proteinExistence type="predicted"/>